<dbReference type="EMBL" id="CAJOBQ010004397">
    <property type="protein sequence ID" value="CAF4635149.1"/>
    <property type="molecule type" value="Genomic_DNA"/>
</dbReference>
<organism evidence="3 13">
    <name type="scientific">Rotaria socialis</name>
    <dbReference type="NCBI Taxonomy" id="392032"/>
    <lineage>
        <taxon>Eukaryota</taxon>
        <taxon>Metazoa</taxon>
        <taxon>Spiralia</taxon>
        <taxon>Gnathifera</taxon>
        <taxon>Rotifera</taxon>
        <taxon>Eurotatoria</taxon>
        <taxon>Bdelloidea</taxon>
        <taxon>Philodinida</taxon>
        <taxon>Philodinidae</taxon>
        <taxon>Rotaria</taxon>
    </lineage>
</organism>
<dbReference type="EMBL" id="CAJOBR010020889">
    <property type="protein sequence ID" value="CAF4933829.1"/>
    <property type="molecule type" value="Genomic_DNA"/>
</dbReference>
<evidence type="ECO:0000313" key="11">
    <source>
        <dbReference type="EMBL" id="CAF4889863.1"/>
    </source>
</evidence>
<dbReference type="Proteomes" id="UP000663873">
    <property type="component" value="Unassembled WGS sequence"/>
</dbReference>
<dbReference type="Proteomes" id="UP000663872">
    <property type="component" value="Unassembled WGS sequence"/>
</dbReference>
<keyword evidence="1" id="KW-0472">Membrane</keyword>
<keyword evidence="1" id="KW-1133">Transmembrane helix</keyword>
<feature type="signal peptide" evidence="2">
    <location>
        <begin position="1"/>
        <end position="19"/>
    </location>
</feature>
<dbReference type="Proteomes" id="UP000663851">
    <property type="component" value="Unassembled WGS sequence"/>
</dbReference>
<comment type="caution">
    <text evidence="3">The sequence shown here is derived from an EMBL/GenBank/DDBJ whole genome shotgun (WGS) entry which is preliminary data.</text>
</comment>
<dbReference type="Proteomes" id="UP000663825">
    <property type="component" value="Unassembled WGS sequence"/>
</dbReference>
<evidence type="ECO:0000313" key="8">
    <source>
        <dbReference type="EMBL" id="CAF4332347.1"/>
    </source>
</evidence>
<dbReference type="InterPro" id="IPR032675">
    <property type="entry name" value="LRR_dom_sf"/>
</dbReference>
<protein>
    <submittedName>
        <fullName evidence="3">Uncharacterized protein</fullName>
    </submittedName>
</protein>
<evidence type="ECO:0000313" key="10">
    <source>
        <dbReference type="EMBL" id="CAF4635149.1"/>
    </source>
</evidence>
<keyword evidence="1" id="KW-0812">Transmembrane</keyword>
<dbReference type="Gene3D" id="3.80.10.10">
    <property type="entry name" value="Ribonuclease Inhibitor"/>
    <property type="match status" value="1"/>
</dbReference>
<dbReference type="Proteomes" id="UP000663865">
    <property type="component" value="Unassembled WGS sequence"/>
</dbReference>
<dbReference type="EMBL" id="CAJNYT010000551">
    <property type="protein sequence ID" value="CAF3354160.1"/>
    <property type="molecule type" value="Genomic_DNA"/>
</dbReference>
<evidence type="ECO:0000313" key="7">
    <source>
        <dbReference type="EMBL" id="CAF3759145.1"/>
    </source>
</evidence>
<dbReference type="Proteomes" id="UP000663848">
    <property type="component" value="Unassembled WGS sequence"/>
</dbReference>
<name>A0A817MKG9_9BILA</name>
<dbReference type="SUPFAM" id="SSF52047">
    <property type="entry name" value="RNI-like"/>
    <property type="match status" value="1"/>
</dbReference>
<feature type="chain" id="PRO_5036231737" evidence="2">
    <location>
        <begin position="20"/>
        <end position="549"/>
    </location>
</feature>
<evidence type="ECO:0000256" key="1">
    <source>
        <dbReference type="SAM" id="Phobius"/>
    </source>
</evidence>
<dbReference type="InterPro" id="IPR026906">
    <property type="entry name" value="LRR_5"/>
</dbReference>
<proteinExistence type="predicted"/>
<evidence type="ECO:0000313" key="14">
    <source>
        <dbReference type="Proteomes" id="UP000663873"/>
    </source>
</evidence>
<gene>
    <name evidence="6" type="ORF">FME351_LOCUS21719</name>
    <name evidence="5" type="ORF">GRG538_LOCUS5805</name>
    <name evidence="9" type="ORF">HFQ381_LOCUS20566</name>
    <name evidence="7" type="ORF">KIK155_LOCUS30159</name>
    <name evidence="4" type="ORF">LUA448_LOCUS11126</name>
    <name evidence="12" type="ORF">QYT958_LOCUS32220</name>
    <name evidence="3" type="ORF">TIS948_LOCUS4153</name>
    <name evidence="11" type="ORF">TOA249_LOCUS29916</name>
    <name evidence="10" type="ORF">TSG867_LOCUS29842</name>
    <name evidence="8" type="ORF">UJA718_LOCUS14581</name>
</gene>
<keyword evidence="14" id="KW-1185">Reference proteome</keyword>
<dbReference type="AlphaFoldDB" id="A0A817MKG9"/>
<dbReference type="EMBL" id="CAJOBS010004887">
    <property type="protein sequence ID" value="CAF4889863.1"/>
    <property type="molecule type" value="Genomic_DNA"/>
</dbReference>
<evidence type="ECO:0000313" key="3">
    <source>
        <dbReference type="EMBL" id="CAF3053499.1"/>
    </source>
</evidence>
<evidence type="ECO:0000313" key="4">
    <source>
        <dbReference type="EMBL" id="CAF3331432.1"/>
    </source>
</evidence>
<dbReference type="EMBL" id="CAJNYU010002723">
    <property type="protein sequence ID" value="CAF3596328.1"/>
    <property type="molecule type" value="Genomic_DNA"/>
</dbReference>
<sequence>MVKFFNLFFVILSFNICLSSINVNGGDECEFLNMCKCTNFPLFTLIDTSYLSKPRSLQNQDLFCTYSSEYINETKLTTFDQFKYFYYRFRTLTFSNYPILPTKAFRFVHFESQTVKKTHKTNNRNVIAFVNIVQTQSGIFEELNLADSQDQLMISFLNSPSLVYTKGALSKLNCYELKLYNTNPKIPFDFFYDTHSIHHLIIDNPTFTGFLSSSITFNFPVYQLSIKDISIRHLQGKHFPIIFDTVKELKLENFNAIGGFRSFNSRELTEKFPQLRSLKIFSRSIQHITKRMFEHLNQLEYLTLNGITTIENEGFYNLYNLKELNLGRNILRLDPYAFLHMSTNMLVLNESTDFQFDDDKHFCVFAQFSPLTNLKTFVKFPKALHTCSCSTRYLYRHIDKSFMPMTPSCYSNSSLYVLAQEERLCYFEQRLLQCHVLPSEGITIYGKHYNVSYFYQQQIAKQRNRFTIFYRYKNYLLVSLLVLIIIICLILCIIRQQRRQNSSAYRHLHRLIKRQRLTSNDNVTTDIIYHRTNGHQDIISSTIPISTKV</sequence>
<dbReference type="EMBL" id="CAJNYV010005592">
    <property type="protein sequence ID" value="CAF3759145.1"/>
    <property type="molecule type" value="Genomic_DNA"/>
</dbReference>
<dbReference type="OrthoDB" id="6343311at2759"/>
<evidence type="ECO:0000313" key="13">
    <source>
        <dbReference type="Proteomes" id="UP000663825"/>
    </source>
</evidence>
<dbReference type="Pfam" id="PF13306">
    <property type="entry name" value="LRR_5"/>
    <property type="match status" value="1"/>
</dbReference>
<dbReference type="Proteomes" id="UP000663833">
    <property type="component" value="Unassembled WGS sequence"/>
</dbReference>
<evidence type="ECO:0000313" key="12">
    <source>
        <dbReference type="EMBL" id="CAF4933829.1"/>
    </source>
</evidence>
<dbReference type="EMBL" id="CAJNXB010000448">
    <property type="protein sequence ID" value="CAF3053499.1"/>
    <property type="molecule type" value="Genomic_DNA"/>
</dbReference>
<dbReference type="EMBL" id="CAJOBO010001768">
    <property type="protein sequence ID" value="CAF4407825.1"/>
    <property type="molecule type" value="Genomic_DNA"/>
</dbReference>
<keyword evidence="2" id="KW-0732">Signal</keyword>
<reference evidence="3" key="1">
    <citation type="submission" date="2021-02" db="EMBL/GenBank/DDBJ databases">
        <authorList>
            <person name="Nowell W R."/>
        </authorList>
    </citation>
    <scope>NUCLEOTIDE SEQUENCE</scope>
</reference>
<dbReference type="EMBL" id="CAJNYD010001341">
    <property type="protein sequence ID" value="CAF3331432.1"/>
    <property type="molecule type" value="Genomic_DNA"/>
</dbReference>
<evidence type="ECO:0000313" key="5">
    <source>
        <dbReference type="EMBL" id="CAF3354160.1"/>
    </source>
</evidence>
<dbReference type="Proteomes" id="UP000663869">
    <property type="component" value="Unassembled WGS sequence"/>
</dbReference>
<dbReference type="EMBL" id="CAJOBP010002071">
    <property type="protein sequence ID" value="CAF4332347.1"/>
    <property type="molecule type" value="Genomic_DNA"/>
</dbReference>
<accession>A0A817MKG9</accession>
<evidence type="ECO:0000313" key="9">
    <source>
        <dbReference type="EMBL" id="CAF4407825.1"/>
    </source>
</evidence>
<dbReference type="Proteomes" id="UP000663862">
    <property type="component" value="Unassembled WGS sequence"/>
</dbReference>
<feature type="transmembrane region" description="Helical" evidence="1">
    <location>
        <begin position="475"/>
        <end position="494"/>
    </location>
</feature>
<evidence type="ECO:0000256" key="2">
    <source>
        <dbReference type="SAM" id="SignalP"/>
    </source>
</evidence>
<dbReference type="Proteomes" id="UP000663838">
    <property type="component" value="Unassembled WGS sequence"/>
</dbReference>
<evidence type="ECO:0000313" key="6">
    <source>
        <dbReference type="EMBL" id="CAF3596328.1"/>
    </source>
</evidence>